<protein>
    <submittedName>
        <fullName evidence="1">Uncharacterized protein</fullName>
    </submittedName>
</protein>
<comment type="caution">
    <text evidence="1">The sequence shown here is derived from an EMBL/GenBank/DDBJ whole genome shotgun (WGS) entry which is preliminary data.</text>
</comment>
<reference evidence="1 2" key="1">
    <citation type="journal article" date="2022" name="Hortic Res">
        <title>A haplotype resolved chromosomal level avocado genome allows analysis of novel avocado genes.</title>
        <authorList>
            <person name="Nath O."/>
            <person name="Fletcher S.J."/>
            <person name="Hayward A."/>
            <person name="Shaw L.M."/>
            <person name="Masouleh A.K."/>
            <person name="Furtado A."/>
            <person name="Henry R.J."/>
            <person name="Mitter N."/>
        </authorList>
    </citation>
    <scope>NUCLEOTIDE SEQUENCE [LARGE SCALE GENOMIC DNA]</scope>
    <source>
        <strain evidence="2">cv. Hass</strain>
    </source>
</reference>
<name>A0ACC2M718_PERAE</name>
<proteinExistence type="predicted"/>
<gene>
    <name evidence="1" type="ORF">MRB53_018102</name>
</gene>
<dbReference type="EMBL" id="CM056813">
    <property type="protein sequence ID" value="KAJ8641408.1"/>
    <property type="molecule type" value="Genomic_DNA"/>
</dbReference>
<dbReference type="Proteomes" id="UP001234297">
    <property type="component" value="Chromosome 5"/>
</dbReference>
<sequence>MEASVRLITSSTHHLNRHLNLHPIPKPKTLKSPIKTLKTTRPSPPSISSPSASISNPPPSPNPLGFLLSLSSSPSSFSSPIRSNCFSSAASDAKDRILDGDRPLNCSDGDDLGFFGEKGPVLTAVLLGWLGAEQKQLKRYADLYGSRGVRTVSFIVPVRDVLGFDLGKRIEARVAAFAEELIEWLSETDKDGVERGLLFHTFSNTGWLAYGAILENLQERGDLVTKIKGCVIDSGADPEINPQVWAAGFSAALLKKRRSFTNSSVETTGDTAINGEKNSINLQDTKSSLIETMLLCILEQFFSNFLQLPDVNWRLTKVINILSNNQPPCPQLYLYSTADQVIPVRSVEYFIQEQKSSGKKIWAYNFGSSPHVDHYRSFPRIYSAELHKFLKECISDCFVHLPHNPKIVPLVSPESKDP</sequence>
<accession>A0ACC2M718</accession>
<evidence type="ECO:0000313" key="2">
    <source>
        <dbReference type="Proteomes" id="UP001234297"/>
    </source>
</evidence>
<keyword evidence="2" id="KW-1185">Reference proteome</keyword>
<organism evidence="1 2">
    <name type="scientific">Persea americana</name>
    <name type="common">Avocado</name>
    <dbReference type="NCBI Taxonomy" id="3435"/>
    <lineage>
        <taxon>Eukaryota</taxon>
        <taxon>Viridiplantae</taxon>
        <taxon>Streptophyta</taxon>
        <taxon>Embryophyta</taxon>
        <taxon>Tracheophyta</taxon>
        <taxon>Spermatophyta</taxon>
        <taxon>Magnoliopsida</taxon>
        <taxon>Magnoliidae</taxon>
        <taxon>Laurales</taxon>
        <taxon>Lauraceae</taxon>
        <taxon>Persea</taxon>
    </lineage>
</organism>
<evidence type="ECO:0000313" key="1">
    <source>
        <dbReference type="EMBL" id="KAJ8641408.1"/>
    </source>
</evidence>